<evidence type="ECO:0000259" key="9">
    <source>
        <dbReference type="Pfam" id="PF23878"/>
    </source>
</evidence>
<feature type="compositionally biased region" description="Low complexity" evidence="6">
    <location>
        <begin position="1245"/>
        <end position="1257"/>
    </location>
</feature>
<dbReference type="GO" id="GO:0033588">
    <property type="term" value="C:elongator holoenzyme complex"/>
    <property type="evidence" value="ECO:0007669"/>
    <property type="project" value="InterPro"/>
</dbReference>
<protein>
    <recommendedName>
        <fullName evidence="5">Elongator complex protein 1</fullName>
    </recommendedName>
</protein>
<dbReference type="InterPro" id="IPR056165">
    <property type="entry name" value="Beta-prop_ELP1_2nd"/>
</dbReference>
<feature type="domain" description="ELP1 TPR" evidence="9">
    <location>
        <begin position="982"/>
        <end position="1146"/>
    </location>
</feature>
<dbReference type="InterPro" id="IPR056169">
    <property type="entry name" value="HB_ELP1"/>
</dbReference>
<evidence type="ECO:0000259" key="7">
    <source>
        <dbReference type="Pfam" id="PF04762"/>
    </source>
</evidence>
<keyword evidence="3 5" id="KW-0963">Cytoplasm</keyword>
<feature type="domain" description="ELP1 N-terminal second beta-propeller" evidence="8">
    <location>
        <begin position="434"/>
        <end position="727"/>
    </location>
</feature>
<evidence type="ECO:0000259" key="11">
    <source>
        <dbReference type="Pfam" id="PF23936"/>
    </source>
</evidence>
<accession>A0A7D9GXM7</accession>
<reference evidence="13 14" key="1">
    <citation type="submission" date="2019-07" db="EMBL/GenBank/DDBJ databases">
        <authorList>
            <person name="Friedrich A."/>
            <person name="Schacherer J."/>
        </authorList>
    </citation>
    <scope>NUCLEOTIDE SEQUENCE [LARGE SCALE GENOMIC DNA]</scope>
</reference>
<evidence type="ECO:0000256" key="2">
    <source>
        <dbReference type="ARBA" id="ARBA00006086"/>
    </source>
</evidence>
<dbReference type="GO" id="GO:0005829">
    <property type="term" value="C:cytosol"/>
    <property type="evidence" value="ECO:0007669"/>
    <property type="project" value="TreeGrafter"/>
</dbReference>
<dbReference type="GO" id="GO:0005634">
    <property type="term" value="C:nucleus"/>
    <property type="evidence" value="ECO:0007669"/>
    <property type="project" value="UniProtKB-SubCell"/>
</dbReference>
<name>A0A7D9GXM7_DEKBR</name>
<dbReference type="Proteomes" id="UP000568158">
    <property type="component" value="Unassembled WGS sequence"/>
</dbReference>
<evidence type="ECO:0000313" key="15">
    <source>
        <dbReference type="Proteomes" id="UP000568158"/>
    </source>
</evidence>
<comment type="subcellular location">
    <subcellularLocation>
        <location evidence="5">Cytoplasm</location>
    </subcellularLocation>
    <subcellularLocation>
        <location evidence="5">Nucleus</location>
    </subcellularLocation>
</comment>
<dbReference type="InterPro" id="IPR056166">
    <property type="entry name" value="TPR_ELP1"/>
</dbReference>
<sequence length="1378" mass="156153">MRNLRILNKGLLQPESRTYPGLPIVTATFDVITDSVTVVLGCGDSEIVEVQQYVKDGTIRLLASFPVKSGDTLTSFAHFSDLTELIFVFESGDIITANYADNINGNDIDLTIVEVVGSIDVGILCSAWSPDEETLALLTKERNVVLLSRTFDPIAEIKQDSEDLEMTTQVSLGWGKKETQFRGTGARKSEARQRLALKHAGLNIDSDTAVLHDPTVKEMEYGIMTEHDHRDSASISWRGDCKYFGVNDVDISPKEDHTRRRVVRVYTRDGKLVSSSEPIDGLEGDNLSWKPQGANLACTQRVKEADPDDGSIHEHLNVVFLEKNGLRHGEFDTRIPEGQVINQIVWSSGSEALALRYNDRVQIWTTKNYHWYLKQEIFPADSHVQSSVSFVKFHPEKPFRLMVGTQTGVTIIDMDYCLTNGPTAAPYDIGMMLVADGTTCMMTPLAKAHVPPPISFREVEVGEPIIDMAASQSNENIAIVTNENLYIAHVSFAGKVVSSIEIVSHVSKDLFCIKGQPRQICFSGNDKVCVVCDTFAPSSCQLSEFDISSLEEPKLMTTTPTSISVVCLKSDSRFKNFSYETVDGSVYLGEGPKFIGKFPHFCSNYEVCELVKDGESNYVCFGITTNGKLFIGQRLLCSGATSILLSDKYLLYTTAQHELKFMHLENNDSLLDDTKPFELPVDIQSFDQQQENNNSVYGSEQEQMQYQQQNQVYDERARMIERGSWLISAIPSQSSVTLQAPRGNIETIFPRIMVLSEVRSAIKKRKYRKAFTICRTHRISLDILHDYDSELFFKNVEHFVNELGSVEYLDLFLSCLSEENVSETKYKQTSAEDAEAKSKMNTELGSELASLSIDDRQSSCKNGSALKGPEKVRTICDSVAKVLARPKYRAKYIQSIITACACQNPPKSKEALQLISAIENESEKERCVQHLCFLLDVNKLYDTALSIYDIPLALVLAQQSQKDPKEYLPFLQDLYKQEPNRKKFMVDTYLKKFDKALEWLIEDQKVKSSDSLDKEISEYILDHMLYKHALKLYRYDNKRFDDVLESYANYLHSSEKYSEAALAFDKLGNYEYALDDYISADNWKEALSIAVRPEFKDRLEDISEQLVENLKNIHKYSAAAYIENKYLGDLKEALRLYCKDCDFEEAILMCFDHGSNSEEEAEKLLKQIVDPALGEQFGIIAELLAECSSQSKAQLKRLRELRQKKQLNPFAFYNGNAENAENADNVSIAPTESTLRSSIFTRYTGKSSSTAKTGSSRRTAKNRRREERKRARGKKGTIYEEEYLIRSTGRLVDRLNLTVSDAEKLVEGLVRRGMMEQAHKIQADFIELQEFIENHMKEIYTMSDKDRERIDDRGIVYMIPEIPAPSMKKFTSREILEY</sequence>
<dbReference type="EMBL" id="JABCYN010000002">
    <property type="protein sequence ID" value="KAF6016259.1"/>
    <property type="molecule type" value="Genomic_DNA"/>
</dbReference>
<keyword evidence="4" id="KW-0819">tRNA processing</keyword>
<evidence type="ECO:0000259" key="8">
    <source>
        <dbReference type="Pfam" id="PF23797"/>
    </source>
</evidence>
<feature type="domain" description="ELP1 alpha-solenoid" evidence="10">
    <location>
        <begin position="862"/>
        <end position="974"/>
    </location>
</feature>
<dbReference type="Pfam" id="PF23797">
    <property type="entry name" value="Beta-prop_ELP1_2nd"/>
    <property type="match status" value="1"/>
</dbReference>
<evidence type="ECO:0000256" key="4">
    <source>
        <dbReference type="ARBA" id="ARBA00022694"/>
    </source>
</evidence>
<dbReference type="InterPro" id="IPR056164">
    <property type="entry name" value="Beta-prop_ELP1_1st"/>
</dbReference>
<dbReference type="EMBL" id="CABFWN010000001">
    <property type="protein sequence ID" value="VUG16302.1"/>
    <property type="molecule type" value="Genomic_DNA"/>
</dbReference>
<evidence type="ECO:0000256" key="1">
    <source>
        <dbReference type="ARBA" id="ARBA00005043"/>
    </source>
</evidence>
<dbReference type="PIRSF" id="PIRSF017233">
    <property type="entry name" value="IKAP"/>
    <property type="match status" value="1"/>
</dbReference>
<evidence type="ECO:0000256" key="3">
    <source>
        <dbReference type="ARBA" id="ARBA00022490"/>
    </source>
</evidence>
<keyword evidence="5" id="KW-0539">Nucleus</keyword>
<dbReference type="Pfam" id="PF23878">
    <property type="entry name" value="TPR_ELP1"/>
    <property type="match status" value="1"/>
</dbReference>
<dbReference type="PANTHER" id="PTHR12747">
    <property type="entry name" value="ELONGATOR COMPLEX PROTEIN 1"/>
    <property type="match status" value="1"/>
</dbReference>
<comment type="function">
    <text evidence="5">Component of the elongator complex which is required for multiple tRNA modifications, including mcm5U (5-methoxycarbonylmethyl uridine), mcm5s2U (5-methoxycarbonylmethyl-2-thiouridine), and ncm5U (5-carbamoylmethyl uridine). The elongator complex catalyzes formation of carboxymethyluridine in the wobble base at position 34 in tRNAs.</text>
</comment>
<evidence type="ECO:0000313" key="14">
    <source>
        <dbReference type="Proteomes" id="UP000478008"/>
    </source>
</evidence>
<dbReference type="Proteomes" id="UP000478008">
    <property type="component" value="Unassembled WGS sequence"/>
</dbReference>
<dbReference type="GO" id="GO:0000049">
    <property type="term" value="F:tRNA binding"/>
    <property type="evidence" value="ECO:0007669"/>
    <property type="project" value="TreeGrafter"/>
</dbReference>
<organism evidence="13 14">
    <name type="scientific">Dekkera bruxellensis</name>
    <name type="common">Brettanomyces custersii</name>
    <dbReference type="NCBI Taxonomy" id="5007"/>
    <lineage>
        <taxon>Eukaryota</taxon>
        <taxon>Fungi</taxon>
        <taxon>Dikarya</taxon>
        <taxon>Ascomycota</taxon>
        <taxon>Saccharomycotina</taxon>
        <taxon>Pichiomycetes</taxon>
        <taxon>Pichiales</taxon>
        <taxon>Pichiaceae</taxon>
        <taxon>Brettanomyces</taxon>
    </lineage>
</organism>
<reference evidence="12 15" key="2">
    <citation type="journal article" date="2020" name="Appl. Microbiol. Biotechnol.">
        <title>Targeted gene deletion in Brettanomyces bruxellensis with an expression-free CRISPR-Cas9 system.</title>
        <authorList>
            <person name="Varela C."/>
            <person name="Bartel C."/>
            <person name="Onetto C."/>
            <person name="Borneman A."/>
        </authorList>
    </citation>
    <scope>NUCLEOTIDE SEQUENCE [LARGE SCALE GENOMIC DNA]</scope>
    <source>
        <strain evidence="12 15">AWRI1613</strain>
    </source>
</reference>
<evidence type="ECO:0000313" key="12">
    <source>
        <dbReference type="EMBL" id="KAF6016259.1"/>
    </source>
</evidence>
<feature type="domain" description="ELP1 three-helical bundle" evidence="11">
    <location>
        <begin position="1169"/>
        <end position="1339"/>
    </location>
</feature>
<dbReference type="Pfam" id="PF23925">
    <property type="entry name" value="A-sol_ELP1"/>
    <property type="match status" value="2"/>
</dbReference>
<dbReference type="GO" id="GO:0002926">
    <property type="term" value="P:tRNA wobble base 5-methoxycarbonylmethyl-2-thiouridinylation"/>
    <property type="evidence" value="ECO:0007669"/>
    <property type="project" value="TreeGrafter"/>
</dbReference>
<evidence type="ECO:0000256" key="5">
    <source>
        <dbReference type="PIRNR" id="PIRNR017233"/>
    </source>
</evidence>
<keyword evidence="14" id="KW-1185">Reference proteome</keyword>
<comment type="similarity">
    <text evidence="2 5">Belongs to the ELP1/IKA1 family.</text>
</comment>
<gene>
    <name evidence="13" type="primary">IKI3</name>
    <name evidence="13" type="ORF">DEBR0S1_13322G</name>
    <name evidence="12" type="ORF">HII12_000157</name>
</gene>
<dbReference type="Pfam" id="PF04762">
    <property type="entry name" value="Beta-prop_ELP1_1st"/>
    <property type="match status" value="1"/>
</dbReference>
<proteinExistence type="inferred from homology"/>
<feature type="domain" description="ELP1 alpha-solenoid" evidence="10">
    <location>
        <begin position="751"/>
        <end position="841"/>
    </location>
</feature>
<dbReference type="PANTHER" id="PTHR12747:SF0">
    <property type="entry name" value="ELONGATOR COMPLEX PROTEIN 1"/>
    <property type="match status" value="1"/>
</dbReference>
<evidence type="ECO:0000256" key="6">
    <source>
        <dbReference type="SAM" id="MobiDB-lite"/>
    </source>
</evidence>
<dbReference type="UniPathway" id="UPA00988"/>
<evidence type="ECO:0000259" key="10">
    <source>
        <dbReference type="Pfam" id="PF23925"/>
    </source>
</evidence>
<dbReference type="InterPro" id="IPR056167">
    <property type="entry name" value="A-sol_ELP1"/>
</dbReference>
<feature type="domain" description="ELP1 first N-terminal beta-propeller" evidence="7">
    <location>
        <begin position="1"/>
        <end position="396"/>
    </location>
</feature>
<dbReference type="InterPro" id="IPR036322">
    <property type="entry name" value="WD40_repeat_dom_sf"/>
</dbReference>
<feature type="region of interest" description="Disordered" evidence="6">
    <location>
        <begin position="1245"/>
        <end position="1274"/>
    </location>
</feature>
<dbReference type="InterPro" id="IPR006849">
    <property type="entry name" value="Elp1"/>
</dbReference>
<dbReference type="Pfam" id="PF23936">
    <property type="entry name" value="HB_ELP1"/>
    <property type="match status" value="1"/>
</dbReference>
<dbReference type="SUPFAM" id="SSF50978">
    <property type="entry name" value="WD40 repeat-like"/>
    <property type="match status" value="1"/>
</dbReference>
<comment type="pathway">
    <text evidence="1">tRNA modification; 5-methoxycarbonylmethyl-2-thiouridine-tRNA biosynthesis.</text>
</comment>
<evidence type="ECO:0000313" key="13">
    <source>
        <dbReference type="EMBL" id="VUG16302.1"/>
    </source>
</evidence>